<evidence type="ECO:0008006" key="4">
    <source>
        <dbReference type="Google" id="ProtNLM"/>
    </source>
</evidence>
<dbReference type="GO" id="GO:0016020">
    <property type="term" value="C:membrane"/>
    <property type="evidence" value="ECO:0007669"/>
    <property type="project" value="TreeGrafter"/>
</dbReference>
<reference evidence="2" key="1">
    <citation type="submission" date="2023-10" db="EMBL/GenBank/DDBJ databases">
        <title>Chromosome-level genome of the transformable northern wattle, Acacia crassicarpa.</title>
        <authorList>
            <person name="Massaro I."/>
            <person name="Sinha N.R."/>
            <person name="Poethig S."/>
            <person name="Leichty A.R."/>
        </authorList>
    </citation>
    <scope>NUCLEOTIDE SEQUENCE</scope>
    <source>
        <strain evidence="2">Acra3RX</strain>
        <tissue evidence="2">Leaf</tissue>
    </source>
</reference>
<keyword evidence="3" id="KW-1185">Reference proteome</keyword>
<keyword evidence="1" id="KW-1133">Transmembrane helix</keyword>
<dbReference type="EMBL" id="JAWXYG010000010">
    <property type="protein sequence ID" value="KAK4261336.1"/>
    <property type="molecule type" value="Genomic_DNA"/>
</dbReference>
<evidence type="ECO:0000313" key="3">
    <source>
        <dbReference type="Proteomes" id="UP001293593"/>
    </source>
</evidence>
<dbReference type="PANTHER" id="PTHR12242">
    <property type="entry name" value="OS02G0130600 PROTEIN-RELATED"/>
    <property type="match status" value="1"/>
</dbReference>
<comment type="caution">
    <text evidence="2">The sequence shown here is derived from an EMBL/GenBank/DDBJ whole genome shotgun (WGS) entry which is preliminary data.</text>
</comment>
<keyword evidence="1" id="KW-0812">Transmembrane</keyword>
<feature type="transmembrane region" description="Helical" evidence="1">
    <location>
        <begin position="189"/>
        <end position="212"/>
    </location>
</feature>
<dbReference type="Proteomes" id="UP001293593">
    <property type="component" value="Unassembled WGS sequence"/>
</dbReference>
<dbReference type="AlphaFoldDB" id="A0AAE1J084"/>
<feature type="transmembrane region" description="Helical" evidence="1">
    <location>
        <begin position="12"/>
        <end position="35"/>
    </location>
</feature>
<feature type="transmembrane region" description="Helical" evidence="1">
    <location>
        <begin position="110"/>
        <end position="134"/>
    </location>
</feature>
<dbReference type="PANTHER" id="PTHR12242:SF10">
    <property type="entry name" value="TRANSMEMBRANE PROTEIN"/>
    <property type="match status" value="1"/>
</dbReference>
<feature type="transmembrane region" description="Helical" evidence="1">
    <location>
        <begin position="75"/>
        <end position="98"/>
    </location>
</feature>
<keyword evidence="1" id="KW-0472">Membrane</keyword>
<sequence length="333" mass="38911">MTADTTNPSYWLNWRFFLCALWIFISMSLAAFLIWRHEGFNKSRRERRENQREEEAGLLYEDEAWQTCVRGIHPAWLLAFRIIAFLVLLALIIANVAADGGGIFYFYTQWTFTLVTIYFGVGSCFSIYGCFVYPNKFVNDTVNRSYLDTEQGIYVAPRLEGSEDISNIPKSSYSHQEPNPPRTAGSWGYIFQILFQTCAGAVLLTDFVFWFIIYPFLTSKDYRLNFLIVCLHSINAIFLLGDTSLNRLRFPMFRFAYFVLWTTIFVVFQWIIHACVSLWWPYPFLDLSSSYAPLWYFAVGVLHIPCYGAFALIIRLKHAWLLRAFPDSCQYVR</sequence>
<accession>A0AAE1J084</accession>
<proteinExistence type="predicted"/>
<organism evidence="2 3">
    <name type="scientific">Acacia crassicarpa</name>
    <name type="common">northern wattle</name>
    <dbReference type="NCBI Taxonomy" id="499986"/>
    <lineage>
        <taxon>Eukaryota</taxon>
        <taxon>Viridiplantae</taxon>
        <taxon>Streptophyta</taxon>
        <taxon>Embryophyta</taxon>
        <taxon>Tracheophyta</taxon>
        <taxon>Spermatophyta</taxon>
        <taxon>Magnoliopsida</taxon>
        <taxon>eudicotyledons</taxon>
        <taxon>Gunneridae</taxon>
        <taxon>Pentapetalae</taxon>
        <taxon>rosids</taxon>
        <taxon>fabids</taxon>
        <taxon>Fabales</taxon>
        <taxon>Fabaceae</taxon>
        <taxon>Caesalpinioideae</taxon>
        <taxon>mimosoid clade</taxon>
        <taxon>Acacieae</taxon>
        <taxon>Acacia</taxon>
    </lineage>
</organism>
<name>A0AAE1J084_9FABA</name>
<evidence type="ECO:0000313" key="2">
    <source>
        <dbReference type="EMBL" id="KAK4261336.1"/>
    </source>
</evidence>
<gene>
    <name evidence="2" type="ORF">QN277_004348</name>
</gene>
<protein>
    <recommendedName>
        <fullName evidence="4">Transmembrane protein</fullName>
    </recommendedName>
</protein>
<evidence type="ECO:0000256" key="1">
    <source>
        <dbReference type="SAM" id="Phobius"/>
    </source>
</evidence>
<feature type="transmembrane region" description="Helical" evidence="1">
    <location>
        <begin position="224"/>
        <end position="243"/>
    </location>
</feature>
<feature type="transmembrane region" description="Helical" evidence="1">
    <location>
        <begin position="294"/>
        <end position="314"/>
    </location>
</feature>
<feature type="transmembrane region" description="Helical" evidence="1">
    <location>
        <begin position="255"/>
        <end position="282"/>
    </location>
</feature>